<dbReference type="GO" id="GO:0016114">
    <property type="term" value="P:terpenoid biosynthetic process"/>
    <property type="evidence" value="ECO:0007669"/>
    <property type="project" value="InterPro"/>
</dbReference>
<evidence type="ECO:0000259" key="9">
    <source>
        <dbReference type="Pfam" id="PF26540"/>
    </source>
</evidence>
<dbReference type="GO" id="GO:0019288">
    <property type="term" value="P:isopentenyl diphosphate biosynthetic process, methylerythritol 4-phosphate pathway"/>
    <property type="evidence" value="ECO:0007669"/>
    <property type="project" value="UniProtKB-UniRule"/>
</dbReference>
<keyword evidence="2 7" id="KW-0479">Metal-binding</keyword>
<reference evidence="10" key="1">
    <citation type="journal article" date="2014" name="Int. J. Syst. Evol. Microbiol.">
        <title>Complete genome sequence of Corynebacterium casei LMG S-19264T (=DSM 44701T), isolated from a smear-ripened cheese.</title>
        <authorList>
            <consortium name="US DOE Joint Genome Institute (JGI-PGF)"/>
            <person name="Walter F."/>
            <person name="Albersmeier A."/>
            <person name="Kalinowski J."/>
            <person name="Ruckert C."/>
        </authorList>
    </citation>
    <scope>NUCLEOTIDE SEQUENCE</scope>
    <source>
        <strain evidence="10">JCM 14719</strain>
    </source>
</reference>
<feature type="domain" description="IspG TIM-barrel" evidence="8">
    <location>
        <begin position="7"/>
        <end position="247"/>
    </location>
</feature>
<evidence type="ECO:0000256" key="6">
    <source>
        <dbReference type="ARBA" id="ARBA00023229"/>
    </source>
</evidence>
<dbReference type="Pfam" id="PF04551">
    <property type="entry name" value="GcpE"/>
    <property type="match status" value="1"/>
</dbReference>
<dbReference type="Proteomes" id="UP000637720">
    <property type="component" value="Unassembled WGS sequence"/>
</dbReference>
<reference evidence="10" key="2">
    <citation type="submission" date="2020-09" db="EMBL/GenBank/DDBJ databases">
        <authorList>
            <person name="Sun Q."/>
            <person name="Ohkuma M."/>
        </authorList>
    </citation>
    <scope>NUCLEOTIDE SEQUENCE</scope>
    <source>
        <strain evidence="10">JCM 14719</strain>
    </source>
</reference>
<comment type="cofactor">
    <cofactor evidence="7">
        <name>[4Fe-4S] cluster</name>
        <dbReference type="ChEBI" id="CHEBI:49883"/>
    </cofactor>
    <text evidence="7">Binds 1 [4Fe-4S] cluster.</text>
</comment>
<keyword evidence="3 7" id="KW-0560">Oxidoreductase</keyword>
<dbReference type="UniPathway" id="UPA00056">
    <property type="reaction ID" value="UER00096"/>
</dbReference>
<dbReference type="Gene3D" id="3.20.20.20">
    <property type="entry name" value="Dihydropteroate synthase-like"/>
    <property type="match status" value="1"/>
</dbReference>
<dbReference type="HAMAP" id="MF_00159">
    <property type="entry name" value="IspG"/>
    <property type="match status" value="1"/>
</dbReference>
<keyword evidence="1 7" id="KW-0004">4Fe-4S</keyword>
<accession>A0A8J3B6M9</accession>
<feature type="binding site" evidence="7">
    <location>
        <position position="265"/>
    </location>
    <ligand>
        <name>[4Fe-4S] cluster</name>
        <dbReference type="ChEBI" id="CHEBI:49883"/>
    </ligand>
</feature>
<comment type="catalytic activity">
    <reaction evidence="7">
        <text>(2E)-4-hydroxy-3-methylbut-2-enyl diphosphate + oxidized [flavodoxin] + H2O + 2 H(+) = 2-C-methyl-D-erythritol 2,4-cyclic diphosphate + reduced [flavodoxin]</text>
        <dbReference type="Rhea" id="RHEA:43604"/>
        <dbReference type="Rhea" id="RHEA-COMP:10622"/>
        <dbReference type="Rhea" id="RHEA-COMP:10623"/>
        <dbReference type="ChEBI" id="CHEBI:15377"/>
        <dbReference type="ChEBI" id="CHEBI:15378"/>
        <dbReference type="ChEBI" id="CHEBI:57618"/>
        <dbReference type="ChEBI" id="CHEBI:58210"/>
        <dbReference type="ChEBI" id="CHEBI:58483"/>
        <dbReference type="ChEBI" id="CHEBI:128753"/>
        <dbReference type="EC" id="1.17.7.3"/>
    </reaction>
</comment>
<dbReference type="InterPro" id="IPR004588">
    <property type="entry name" value="IspG_bac-typ"/>
</dbReference>
<keyword evidence="5 7" id="KW-0411">Iron-sulfur</keyword>
<evidence type="ECO:0000256" key="7">
    <source>
        <dbReference type="HAMAP-Rule" id="MF_00159"/>
    </source>
</evidence>
<dbReference type="FunFam" id="3.20.20.20:FF:000001">
    <property type="entry name" value="4-hydroxy-3-methylbut-2-en-1-yl diphosphate synthase (flavodoxin)"/>
    <property type="match status" value="1"/>
</dbReference>
<dbReference type="GO" id="GO:0046429">
    <property type="term" value="F:4-hydroxy-3-methylbut-2-en-1-yl diphosphate synthase activity (ferredoxin)"/>
    <property type="evidence" value="ECO:0007669"/>
    <property type="project" value="UniProtKB-UniRule"/>
</dbReference>
<evidence type="ECO:0000256" key="2">
    <source>
        <dbReference type="ARBA" id="ARBA00022723"/>
    </source>
</evidence>
<dbReference type="SUPFAM" id="SSF51717">
    <property type="entry name" value="Dihydropteroate synthetase-like"/>
    <property type="match status" value="1"/>
</dbReference>
<comment type="similarity">
    <text evidence="7">Belongs to the IspG family.</text>
</comment>
<dbReference type="NCBIfam" id="TIGR00612">
    <property type="entry name" value="ispG_gcpE"/>
    <property type="match status" value="1"/>
</dbReference>
<comment type="function">
    <text evidence="7">Converts 2C-methyl-D-erythritol 2,4-cyclodiphosphate (ME-2,4cPP) into 1-hydroxy-2-methyl-2-(E)-butenyl 4-diphosphate.</text>
</comment>
<evidence type="ECO:0000256" key="3">
    <source>
        <dbReference type="ARBA" id="ARBA00023002"/>
    </source>
</evidence>
<dbReference type="InterPro" id="IPR058578">
    <property type="entry name" value="IspG_TIM"/>
</dbReference>
<evidence type="ECO:0000313" key="10">
    <source>
        <dbReference type="EMBL" id="GGJ99474.1"/>
    </source>
</evidence>
<dbReference type="GO" id="GO:0005506">
    <property type="term" value="F:iron ion binding"/>
    <property type="evidence" value="ECO:0007669"/>
    <property type="project" value="InterPro"/>
</dbReference>
<dbReference type="InterPro" id="IPR016425">
    <property type="entry name" value="IspG_bac"/>
</dbReference>
<keyword evidence="11" id="KW-1185">Reference proteome</keyword>
<dbReference type="Gene3D" id="3.30.413.10">
    <property type="entry name" value="Sulfite Reductase Hemoprotein, domain 1"/>
    <property type="match status" value="1"/>
</dbReference>
<dbReference type="InterPro" id="IPR045854">
    <property type="entry name" value="NO2/SO3_Rdtase_4Fe4S_sf"/>
</dbReference>
<dbReference type="SUPFAM" id="SSF56014">
    <property type="entry name" value="Nitrite and sulphite reductase 4Fe-4S domain-like"/>
    <property type="match status" value="1"/>
</dbReference>
<evidence type="ECO:0000256" key="5">
    <source>
        <dbReference type="ARBA" id="ARBA00023014"/>
    </source>
</evidence>
<dbReference type="GO" id="GO:0141197">
    <property type="term" value="F:4-hydroxy-3-methylbut-2-enyl-diphosphate synthase activity (flavodoxin)"/>
    <property type="evidence" value="ECO:0007669"/>
    <property type="project" value="UniProtKB-EC"/>
</dbReference>
<dbReference type="PANTHER" id="PTHR30454:SF0">
    <property type="entry name" value="4-HYDROXY-3-METHYLBUT-2-EN-1-YL DIPHOSPHATE SYNTHASE (FERREDOXIN), CHLOROPLASTIC"/>
    <property type="match status" value="1"/>
</dbReference>
<sequence length="365" mass="39152">MYRREETKPVRVGGVQIGGSGEVVIQSMTTTDTRDVEATVQQIWDLAGAGCQIVRLAVPDEEAARAIRAIKERSPIPIVADIHFDYKLALLALESGVDKIRINPGNIGSKEKVKAVVEACKARGVPIRIGVNAGSIEKPLLEKYGHPTPEAMVESALKHVEILEDLDFTDIVISLKASNVPMMIEAYRRMAEMRPYPLHVGVTEAGPVFSGSIKSAVGIGTVLALGIGNTIRVSLTADPVEEIKVAKEILKALGLRQEGPEIVACPSCGRAQIDQIALATKVEQAIATLKRPIKVAVMGCAVNGPGEAREADVGVAGGRGEGLIFRKGKIVRKVKEDELFEELMKEIDALIREESGEGAEETVKT</sequence>
<dbReference type="InterPro" id="IPR011005">
    <property type="entry name" value="Dihydropteroate_synth-like_sf"/>
</dbReference>
<keyword evidence="6 7" id="KW-0414">Isoprene biosynthesis</keyword>
<name>A0A8J3B6M9_9BACI</name>
<dbReference type="InterPro" id="IPR058579">
    <property type="entry name" value="IspG_C"/>
</dbReference>
<protein>
    <recommendedName>
        <fullName evidence="7">4-hydroxy-3-methylbut-2-en-1-yl diphosphate synthase (flavodoxin)</fullName>
        <ecNumber evidence="7">1.17.7.3</ecNumber>
    </recommendedName>
    <alternativeName>
        <fullName evidence="7">1-hydroxy-2-methyl-2-(E)-butenyl 4-diphosphate synthase</fullName>
    </alternativeName>
</protein>
<dbReference type="FunFam" id="3.30.413.10:FF:000005">
    <property type="entry name" value="4-hydroxy-3-methylbut-2-en-1-yl diphosphate synthase (flavodoxin)"/>
    <property type="match status" value="1"/>
</dbReference>
<evidence type="ECO:0000259" key="8">
    <source>
        <dbReference type="Pfam" id="PF04551"/>
    </source>
</evidence>
<feature type="binding site" evidence="7">
    <location>
        <position position="268"/>
    </location>
    <ligand>
        <name>[4Fe-4S] cluster</name>
        <dbReference type="ChEBI" id="CHEBI:49883"/>
    </ligand>
</feature>
<feature type="binding site" evidence="7">
    <location>
        <position position="307"/>
    </location>
    <ligand>
        <name>[4Fe-4S] cluster</name>
        <dbReference type="ChEBI" id="CHEBI:49883"/>
    </ligand>
</feature>
<dbReference type="AlphaFoldDB" id="A0A8J3B6M9"/>
<dbReference type="RefSeq" id="WP_054672511.1">
    <property type="nucleotide sequence ID" value="NZ_BMOF01000019.1"/>
</dbReference>
<evidence type="ECO:0000256" key="4">
    <source>
        <dbReference type="ARBA" id="ARBA00023004"/>
    </source>
</evidence>
<dbReference type="Pfam" id="PF26540">
    <property type="entry name" value="GcpE_C"/>
    <property type="match status" value="1"/>
</dbReference>
<evidence type="ECO:0000256" key="1">
    <source>
        <dbReference type="ARBA" id="ARBA00022485"/>
    </source>
</evidence>
<dbReference type="PANTHER" id="PTHR30454">
    <property type="entry name" value="4-HYDROXY-3-METHYLBUT-2-EN-1-YL DIPHOSPHATE SYNTHASE"/>
    <property type="match status" value="1"/>
</dbReference>
<dbReference type="NCBIfam" id="NF001540">
    <property type="entry name" value="PRK00366.1"/>
    <property type="match status" value="1"/>
</dbReference>
<organism evidence="10 11">
    <name type="scientific">Calditerricola satsumensis</name>
    <dbReference type="NCBI Taxonomy" id="373054"/>
    <lineage>
        <taxon>Bacteria</taxon>
        <taxon>Bacillati</taxon>
        <taxon>Bacillota</taxon>
        <taxon>Bacilli</taxon>
        <taxon>Bacillales</taxon>
        <taxon>Bacillaceae</taxon>
        <taxon>Calditerricola</taxon>
    </lineage>
</organism>
<feature type="domain" description="IspG C-terminal" evidence="9">
    <location>
        <begin position="261"/>
        <end position="348"/>
    </location>
</feature>
<dbReference type="PIRSF" id="PIRSF004640">
    <property type="entry name" value="IspG"/>
    <property type="match status" value="1"/>
</dbReference>
<dbReference type="EMBL" id="BMOF01000019">
    <property type="protein sequence ID" value="GGJ99474.1"/>
    <property type="molecule type" value="Genomic_DNA"/>
</dbReference>
<keyword evidence="4 7" id="KW-0408">Iron</keyword>
<feature type="binding site" evidence="7">
    <location>
        <position position="300"/>
    </location>
    <ligand>
        <name>[4Fe-4S] cluster</name>
        <dbReference type="ChEBI" id="CHEBI:49883"/>
    </ligand>
</feature>
<dbReference type="GO" id="GO:0051539">
    <property type="term" value="F:4 iron, 4 sulfur cluster binding"/>
    <property type="evidence" value="ECO:0007669"/>
    <property type="project" value="UniProtKB-UniRule"/>
</dbReference>
<proteinExistence type="inferred from homology"/>
<comment type="caution">
    <text evidence="10">The sequence shown here is derived from an EMBL/GenBank/DDBJ whole genome shotgun (WGS) entry which is preliminary data.</text>
</comment>
<dbReference type="EC" id="1.17.7.3" evidence="7"/>
<evidence type="ECO:0000313" key="11">
    <source>
        <dbReference type="Proteomes" id="UP000637720"/>
    </source>
</evidence>
<comment type="pathway">
    <text evidence="7">Isoprenoid biosynthesis; isopentenyl diphosphate biosynthesis via DXP pathway; isopentenyl diphosphate from 1-deoxy-D-xylulose 5-phosphate: step 5/6.</text>
</comment>
<gene>
    <name evidence="7 10" type="primary">ispG</name>
    <name evidence="10" type="ORF">GCM10007043_11980</name>
</gene>